<proteinExistence type="predicted"/>
<dbReference type="InterPro" id="IPR021109">
    <property type="entry name" value="Peptidase_aspartic_dom_sf"/>
</dbReference>
<dbReference type="PANTHER" id="PTHR33067">
    <property type="entry name" value="RNA-DIRECTED DNA POLYMERASE-RELATED"/>
    <property type="match status" value="1"/>
</dbReference>
<dbReference type="Pfam" id="PF03078">
    <property type="entry name" value="ATHILA"/>
    <property type="match status" value="1"/>
</dbReference>
<evidence type="ECO:0000259" key="1">
    <source>
        <dbReference type="Pfam" id="PF03078"/>
    </source>
</evidence>
<organism evidence="4">
    <name type="scientific">Oryza sativa subsp. japonica</name>
    <name type="common">Rice</name>
    <dbReference type="NCBI Taxonomy" id="39947"/>
    <lineage>
        <taxon>Eukaryota</taxon>
        <taxon>Viridiplantae</taxon>
        <taxon>Streptophyta</taxon>
        <taxon>Embryophyta</taxon>
        <taxon>Tracheophyta</taxon>
        <taxon>Spermatophyta</taxon>
        <taxon>Magnoliopsida</taxon>
        <taxon>Liliopsida</taxon>
        <taxon>Poales</taxon>
        <taxon>Poaceae</taxon>
        <taxon>BOP clade</taxon>
        <taxon>Oryzoideae</taxon>
        <taxon>Oryzeae</taxon>
        <taxon>Oryzinae</taxon>
        <taxon>Oryza</taxon>
        <taxon>Oryza sativa</taxon>
    </lineage>
</organism>
<evidence type="ECO:0000313" key="3">
    <source>
        <dbReference type="EMBL" id="AAQ56409.1"/>
    </source>
</evidence>
<dbReference type="Gene3D" id="2.40.70.10">
    <property type="entry name" value="Acid Proteases"/>
    <property type="match status" value="1"/>
</dbReference>
<name>Q6UUE9_ORYSJ</name>
<dbReference type="InterPro" id="IPR004312">
    <property type="entry name" value="ATHILA_Orf1_C"/>
</dbReference>
<protein>
    <submittedName>
        <fullName evidence="3">Putative retrotransposon</fullName>
    </submittedName>
</protein>
<dbReference type="InterPro" id="IPR005162">
    <property type="entry name" value="Retrotrans_gag_dom"/>
</dbReference>
<accession>Q6UUE9</accession>
<dbReference type="EMBL" id="AY360388">
    <property type="protein sequence ID" value="AAQ56409.1"/>
    <property type="molecule type" value="Genomic_DNA"/>
</dbReference>
<gene>
    <name evidence="4" type="ORF">OSJNBa0024A05.1</name>
    <name evidence="3" type="ORF">OSJNBa0038J12.14</name>
</gene>
<dbReference type="Pfam" id="PF03732">
    <property type="entry name" value="Retrotrans_gag"/>
    <property type="match status" value="1"/>
</dbReference>
<evidence type="ECO:0000259" key="2">
    <source>
        <dbReference type="Pfam" id="PF03732"/>
    </source>
</evidence>
<sequence length="795" mass="89167">MASKTLREFAAPSADNVAIGLQVNIGDVDFDLKSNLITMAQASPLCGKPNEDANAHLQQFLEICSTYTIKGVNPNAVRLRLFPFSLLGRAKQWFYANRAAVNTWDKCSTAFLSKFFPMGKTNALCGRISSFQQTRDESIPEAWESLQEKGHKAPSRPWTHTSRVKSAASWVILGMIARKPVRRRTYMGNNNGYRPQGGQGWNQPRPYYQGGNNNGNFSNQPSLKDLVFAQAKTTDSLSKKFAANDKILENINVKLDGLASAFQNQLSFNKMIETQLAQLASLVPANETGRILGQPDSTIENVKAIMTRGVIRKIHINVPLLDAMQVPTYARYLKDILNNKRPLPTMEVVKLMEQCSNKLPEKKKDPGCPTITCSIGAQLFNQVLCDLGASISVMSKDVFDKLNFTVLAPTPMCLQQADSSIRYPAGIAEDVLVKIRDFFISVDFVVLDMDTGKETPLILGRPFLSTAGANIDMGTGSIYFHINGKEKKFEFQPRTEQCSMNFLEKETTMPRNRYWRTPVKSPIPAKKLEQPAQKKLSSAPKPKKRFAVVDEPGSRLLTLQFLCTLKEIEDGISFRFFRKEFALTWKGLSTLLGFHDSCKIDLQKGISRFEKNRFWEDISSAPICKKPRTNDIHNTTLRLMHKWIAMTLFPRGDLRPIRGDELTIMFAMVRKIKIAPVKCMIKQWLKSIKFSAAVECTSLITRIAKGLGVVSDQIACISAARPRIDEAYLVQGHILKHGADGSLIYFFPGCTNEIPLPNAGYHLYNGHELTIPLQTIEESRAGGTYRETRNMTRNE</sequence>
<evidence type="ECO:0000313" key="4">
    <source>
        <dbReference type="EMBL" id="AAQ56421.1"/>
    </source>
</evidence>
<dbReference type="SUPFAM" id="SSF50630">
    <property type="entry name" value="Acid proteases"/>
    <property type="match status" value="1"/>
</dbReference>
<dbReference type="CDD" id="cd00303">
    <property type="entry name" value="retropepsin_like"/>
    <property type="match status" value="1"/>
</dbReference>
<dbReference type="EMBL" id="AY360389">
    <property type="protein sequence ID" value="AAQ56421.1"/>
    <property type="molecule type" value="Genomic_DNA"/>
</dbReference>
<dbReference type="PANTHER" id="PTHR33067:SF32">
    <property type="entry name" value="ASPARTIC PEPTIDASE DDI1-TYPE DOMAIN-CONTAINING PROTEIN"/>
    <property type="match status" value="1"/>
</dbReference>
<feature type="domain" description="Arabidopsis retrotransposon Orf1 C-terminal" evidence="1">
    <location>
        <begin position="570"/>
        <end position="667"/>
    </location>
</feature>
<dbReference type="AlphaFoldDB" id="Q6UUE9"/>
<feature type="domain" description="Retrotransposon gag" evidence="2">
    <location>
        <begin position="80"/>
        <end position="165"/>
    </location>
</feature>
<reference evidence="4" key="1">
    <citation type="journal article" date="2004" name="Nat. Genet.">
        <title>Sequencing of a rice centromere uncovers active genes.</title>
        <authorList>
            <person name="Nagaki K."/>
            <person name="Cheng Z."/>
            <person name="Ouyang S."/>
            <person name="Talbert P.B."/>
            <person name="Kim M."/>
            <person name="Jones K.M."/>
            <person name="Henikoff S."/>
            <person name="Buell C.R."/>
            <person name="Jiang J."/>
        </authorList>
    </citation>
    <scope>NUCLEOTIDE SEQUENCE</scope>
</reference>